<keyword evidence="2" id="KW-1185">Reference proteome</keyword>
<sequence length="393" mass="42469">MTGGYGKGPSRLERVRTTSSPTEIHDLDAFIEQAQHVSSLRGWFIQSVDLSGVTALLENLDVRNAVFLGCTFADGALVSLTSRGALVFPALPGLPFDAYRSSLYNAKELFSPPGTQPSLSTAATTPAYEATYDGIVYGWYNDLGPHPDIAAELAMTLHDHAIGDALAELPHEHEEFVGIMGGHAVRRGTAEYAAAADLARRLAQGGHVIVTGGGPGAMEAANLGASLAAHPESALEEALTELAQVPDFRPSIDAWARAAFGVAERWPAGERGRSIGIPTWFYGHEPPNVFATDIAKFFNNALREDTLLHRCRGGIVVLPGAAGTTQEVFQATTWNYYASDEADIMPLVLVNSDHWQRRLPVWPLLQALSRDRMMGRHIHLVDQVDEALAILQK</sequence>
<evidence type="ECO:0000313" key="1">
    <source>
        <dbReference type="EMBL" id="TQL57301.1"/>
    </source>
</evidence>
<proteinExistence type="predicted"/>
<evidence type="ECO:0000313" key="2">
    <source>
        <dbReference type="Proteomes" id="UP000316196"/>
    </source>
</evidence>
<comment type="caution">
    <text evidence="1">The sequence shown here is derived from an EMBL/GenBank/DDBJ whole genome shotgun (WGS) entry which is preliminary data.</text>
</comment>
<dbReference type="PANTHER" id="PTHR43393">
    <property type="entry name" value="CYTOKININ RIBOSIDE 5'-MONOPHOSPHATE PHOSPHORIBOHYDROLASE"/>
    <property type="match status" value="1"/>
</dbReference>
<dbReference type="GO" id="GO:0005829">
    <property type="term" value="C:cytosol"/>
    <property type="evidence" value="ECO:0007669"/>
    <property type="project" value="TreeGrafter"/>
</dbReference>
<dbReference type="InterPro" id="IPR031100">
    <property type="entry name" value="LOG_fam"/>
</dbReference>
<dbReference type="AlphaFoldDB" id="A0A542ZAI0"/>
<protein>
    <submittedName>
        <fullName evidence="1">Putative Rossmann-fold nucleotide-binding protein</fullName>
    </submittedName>
</protein>
<gene>
    <name evidence="1" type="ORF">FB460_2377</name>
</gene>
<organism evidence="1 2">
    <name type="scientific">Propioniferax innocua</name>
    <dbReference type="NCBI Taxonomy" id="1753"/>
    <lineage>
        <taxon>Bacteria</taxon>
        <taxon>Bacillati</taxon>
        <taxon>Actinomycetota</taxon>
        <taxon>Actinomycetes</taxon>
        <taxon>Propionibacteriales</taxon>
        <taxon>Propionibacteriaceae</taxon>
        <taxon>Propioniferax</taxon>
    </lineage>
</organism>
<accession>A0A542ZAI0</accession>
<dbReference type="OrthoDB" id="9807160at2"/>
<dbReference type="Proteomes" id="UP000316196">
    <property type="component" value="Unassembled WGS sequence"/>
</dbReference>
<dbReference type="PANTHER" id="PTHR43393:SF3">
    <property type="entry name" value="LYSINE DECARBOXYLASE-LIKE PROTEIN"/>
    <property type="match status" value="1"/>
</dbReference>
<dbReference type="Pfam" id="PF18306">
    <property type="entry name" value="LDcluster4"/>
    <property type="match status" value="1"/>
</dbReference>
<dbReference type="InterPro" id="IPR052341">
    <property type="entry name" value="LOG_family_nucleotidases"/>
</dbReference>
<dbReference type="SUPFAM" id="SSF102405">
    <property type="entry name" value="MCP/YpsA-like"/>
    <property type="match status" value="1"/>
</dbReference>
<dbReference type="InterPro" id="IPR041164">
    <property type="entry name" value="LDcluster4"/>
</dbReference>
<dbReference type="EMBL" id="VFOR01000003">
    <property type="protein sequence ID" value="TQL57301.1"/>
    <property type="molecule type" value="Genomic_DNA"/>
</dbReference>
<dbReference type="Pfam" id="PF03641">
    <property type="entry name" value="Lysine_decarbox"/>
    <property type="match status" value="1"/>
</dbReference>
<name>A0A542ZAI0_9ACTN</name>
<dbReference type="Gene3D" id="3.40.50.450">
    <property type="match status" value="1"/>
</dbReference>
<reference evidence="1 2" key="1">
    <citation type="submission" date="2019-06" db="EMBL/GenBank/DDBJ databases">
        <title>Sequencing the genomes of 1000 actinobacteria strains.</title>
        <authorList>
            <person name="Klenk H.-P."/>
        </authorList>
    </citation>
    <scope>NUCLEOTIDE SEQUENCE [LARGE SCALE GENOMIC DNA]</scope>
    <source>
        <strain evidence="1 2">DSM 8251</strain>
    </source>
</reference>